<evidence type="ECO:0000256" key="2">
    <source>
        <dbReference type="ARBA" id="ARBA00007783"/>
    </source>
</evidence>
<keyword evidence="10 11" id="KW-0472">Membrane</keyword>
<evidence type="ECO:0000256" key="3">
    <source>
        <dbReference type="ARBA" id="ARBA00022448"/>
    </source>
</evidence>
<evidence type="ECO:0000259" key="12">
    <source>
        <dbReference type="PROSITE" id="PS51012"/>
    </source>
</evidence>
<keyword evidence="8 11" id="KW-1133">Transmembrane helix</keyword>
<dbReference type="GO" id="GO:0043190">
    <property type="term" value="C:ATP-binding cassette (ABC) transporter complex"/>
    <property type="evidence" value="ECO:0007669"/>
    <property type="project" value="InterPro"/>
</dbReference>
<evidence type="ECO:0000313" key="13">
    <source>
        <dbReference type="EMBL" id="SDF37118.1"/>
    </source>
</evidence>
<evidence type="ECO:0000256" key="9">
    <source>
        <dbReference type="ARBA" id="ARBA00023047"/>
    </source>
</evidence>
<evidence type="ECO:0000256" key="4">
    <source>
        <dbReference type="ARBA" id="ARBA00022475"/>
    </source>
</evidence>
<dbReference type="PANTHER" id="PTHR30413:SF10">
    <property type="entry name" value="CAPSULE POLYSACCHARIDE EXPORT INNER-MEMBRANE PROTEIN CTRC"/>
    <property type="match status" value="1"/>
</dbReference>
<keyword evidence="6 11" id="KW-0812">Transmembrane</keyword>
<protein>
    <recommendedName>
        <fullName evidence="11">Transport permease protein</fullName>
    </recommendedName>
</protein>
<evidence type="ECO:0000256" key="11">
    <source>
        <dbReference type="RuleBase" id="RU361157"/>
    </source>
</evidence>
<evidence type="ECO:0000256" key="5">
    <source>
        <dbReference type="ARBA" id="ARBA00022597"/>
    </source>
</evidence>
<dbReference type="GO" id="GO:0140359">
    <property type="term" value="F:ABC-type transporter activity"/>
    <property type="evidence" value="ECO:0007669"/>
    <property type="project" value="InterPro"/>
</dbReference>
<evidence type="ECO:0000256" key="6">
    <source>
        <dbReference type="ARBA" id="ARBA00022692"/>
    </source>
</evidence>
<feature type="transmembrane region" description="Helical" evidence="11">
    <location>
        <begin position="240"/>
        <end position="264"/>
    </location>
</feature>
<feature type="transmembrane region" description="Helical" evidence="11">
    <location>
        <begin position="125"/>
        <end position="147"/>
    </location>
</feature>
<dbReference type="PROSITE" id="PS51012">
    <property type="entry name" value="ABC_TM2"/>
    <property type="match status" value="1"/>
</dbReference>
<sequence length="273" mass="30430">MEPGPDMSSLPLARPRMPRRRFASMRAIMALILREMSTRYGRSPGGYLWAVLEPVAGIALLTLVFAAAFRSPPLGTNFAVFYATGMVPFLIFTGVQGTVAGALNYSRQLLAYPTVTYLDALLARFALNFMTQLMVAYIVLGGCILIFDTRLTLNLPVIIEAFALTGLLSLGIGTLNCYLFSRSNIFQQVWSILMRPAFIVSGVFFLFEAIPEPYSDYLWFNPLIHVLGLMRRGFYSTYDATYVSVTFVVGVSLTCLALGLLLLWRFHAELLDR</sequence>
<evidence type="ECO:0000256" key="10">
    <source>
        <dbReference type="ARBA" id="ARBA00023136"/>
    </source>
</evidence>
<feature type="transmembrane region" description="Helical" evidence="11">
    <location>
        <begin position="153"/>
        <end position="180"/>
    </location>
</feature>
<gene>
    <name evidence="13" type="ORF">SAMN04488567_0217</name>
</gene>
<comment type="subcellular location">
    <subcellularLocation>
        <location evidence="11">Cell inner membrane</location>
        <topology evidence="11">Multi-pass membrane protein</topology>
    </subcellularLocation>
    <subcellularLocation>
        <location evidence="1">Cell membrane</location>
        <topology evidence="1">Multi-pass membrane protein</topology>
    </subcellularLocation>
</comment>
<evidence type="ECO:0000313" key="14">
    <source>
        <dbReference type="Proteomes" id="UP000198922"/>
    </source>
</evidence>
<dbReference type="Pfam" id="PF01061">
    <property type="entry name" value="ABC2_membrane"/>
    <property type="match status" value="1"/>
</dbReference>
<dbReference type="Proteomes" id="UP000198922">
    <property type="component" value="Unassembled WGS sequence"/>
</dbReference>
<keyword evidence="4 11" id="KW-1003">Cell membrane</keyword>
<dbReference type="STRING" id="521013.SAMN04488567_0217"/>
<evidence type="ECO:0000256" key="1">
    <source>
        <dbReference type="ARBA" id="ARBA00004651"/>
    </source>
</evidence>
<keyword evidence="9" id="KW-0625">Polysaccharide transport</keyword>
<dbReference type="InterPro" id="IPR013525">
    <property type="entry name" value="ABC2_TM"/>
</dbReference>
<dbReference type="AlphaFoldDB" id="A0A1G7KIL7"/>
<feature type="domain" description="ABC transmembrane type-2" evidence="12">
    <location>
        <begin position="45"/>
        <end position="266"/>
    </location>
</feature>
<proteinExistence type="inferred from homology"/>
<dbReference type="InterPro" id="IPR047817">
    <property type="entry name" value="ABC2_TM_bact-type"/>
</dbReference>
<name>A0A1G7KIL7_9RHOB</name>
<keyword evidence="7" id="KW-0972">Capsule biogenesis/degradation</keyword>
<dbReference type="GO" id="GO:0015920">
    <property type="term" value="P:lipopolysaccharide transport"/>
    <property type="evidence" value="ECO:0007669"/>
    <property type="project" value="TreeGrafter"/>
</dbReference>
<accession>A0A1G7KIL7</accession>
<feature type="transmembrane region" description="Helical" evidence="11">
    <location>
        <begin position="192"/>
        <end position="210"/>
    </location>
</feature>
<keyword evidence="14" id="KW-1185">Reference proteome</keyword>
<dbReference type="InterPro" id="IPR000412">
    <property type="entry name" value="ABC_2_transport"/>
</dbReference>
<feature type="transmembrane region" description="Helical" evidence="11">
    <location>
        <begin position="81"/>
        <end position="105"/>
    </location>
</feature>
<keyword evidence="5" id="KW-0762">Sugar transport</keyword>
<dbReference type="EMBL" id="FNAT01000012">
    <property type="protein sequence ID" value="SDF37118.1"/>
    <property type="molecule type" value="Genomic_DNA"/>
</dbReference>
<keyword evidence="3 11" id="KW-0813">Transport</keyword>
<reference evidence="14" key="1">
    <citation type="submission" date="2016-10" db="EMBL/GenBank/DDBJ databases">
        <authorList>
            <person name="Varghese N."/>
            <person name="Submissions S."/>
        </authorList>
    </citation>
    <scope>NUCLEOTIDE SEQUENCE [LARGE SCALE GENOMIC DNA]</scope>
    <source>
        <strain evidence="14">DSM 21424</strain>
    </source>
</reference>
<organism evidence="13 14">
    <name type="scientific">Limimaricola pyoseonensis</name>
    <dbReference type="NCBI Taxonomy" id="521013"/>
    <lineage>
        <taxon>Bacteria</taxon>
        <taxon>Pseudomonadati</taxon>
        <taxon>Pseudomonadota</taxon>
        <taxon>Alphaproteobacteria</taxon>
        <taxon>Rhodobacterales</taxon>
        <taxon>Paracoccaceae</taxon>
        <taxon>Limimaricola</taxon>
    </lineage>
</organism>
<comment type="similarity">
    <text evidence="2 11">Belongs to the ABC-2 integral membrane protein family.</text>
</comment>
<dbReference type="PRINTS" id="PR00164">
    <property type="entry name" value="ABC2TRNSPORT"/>
</dbReference>
<dbReference type="GO" id="GO:0015774">
    <property type="term" value="P:polysaccharide transport"/>
    <property type="evidence" value="ECO:0007669"/>
    <property type="project" value="UniProtKB-KW"/>
</dbReference>
<evidence type="ECO:0000256" key="7">
    <source>
        <dbReference type="ARBA" id="ARBA00022903"/>
    </source>
</evidence>
<evidence type="ECO:0000256" key="8">
    <source>
        <dbReference type="ARBA" id="ARBA00022989"/>
    </source>
</evidence>
<feature type="transmembrane region" description="Helical" evidence="11">
    <location>
        <begin position="46"/>
        <end position="69"/>
    </location>
</feature>
<dbReference type="PANTHER" id="PTHR30413">
    <property type="entry name" value="INNER MEMBRANE TRANSPORT PERMEASE"/>
    <property type="match status" value="1"/>
</dbReference>